<name>A0ABW2QPY9_9BURK</name>
<organism evidence="1 2">
    <name type="scientific">Hydrogenophaga atypica</name>
    <dbReference type="NCBI Taxonomy" id="249409"/>
    <lineage>
        <taxon>Bacteria</taxon>
        <taxon>Pseudomonadati</taxon>
        <taxon>Pseudomonadota</taxon>
        <taxon>Betaproteobacteria</taxon>
        <taxon>Burkholderiales</taxon>
        <taxon>Comamonadaceae</taxon>
        <taxon>Hydrogenophaga</taxon>
    </lineage>
</organism>
<evidence type="ECO:0000313" key="2">
    <source>
        <dbReference type="Proteomes" id="UP001596501"/>
    </source>
</evidence>
<keyword evidence="2" id="KW-1185">Reference proteome</keyword>
<evidence type="ECO:0008006" key="3">
    <source>
        <dbReference type="Google" id="ProtNLM"/>
    </source>
</evidence>
<dbReference type="EMBL" id="JBHTCA010000025">
    <property type="protein sequence ID" value="MFC7411166.1"/>
    <property type="molecule type" value="Genomic_DNA"/>
</dbReference>
<dbReference type="Proteomes" id="UP001596501">
    <property type="component" value="Unassembled WGS sequence"/>
</dbReference>
<reference evidence="2" key="1">
    <citation type="journal article" date="2019" name="Int. J. Syst. Evol. Microbiol.">
        <title>The Global Catalogue of Microorganisms (GCM) 10K type strain sequencing project: providing services to taxonomists for standard genome sequencing and annotation.</title>
        <authorList>
            <consortium name="The Broad Institute Genomics Platform"/>
            <consortium name="The Broad Institute Genome Sequencing Center for Infectious Disease"/>
            <person name="Wu L."/>
            <person name="Ma J."/>
        </authorList>
    </citation>
    <scope>NUCLEOTIDE SEQUENCE [LARGE SCALE GENOMIC DNA]</scope>
    <source>
        <strain evidence="2">CGMCC 1.12371</strain>
    </source>
</reference>
<dbReference type="RefSeq" id="WP_382198675.1">
    <property type="nucleotide sequence ID" value="NZ_JBHTCA010000025.1"/>
</dbReference>
<protein>
    <recommendedName>
        <fullName evidence="3">Lipoprotein</fullName>
    </recommendedName>
</protein>
<dbReference type="PROSITE" id="PS51257">
    <property type="entry name" value="PROKAR_LIPOPROTEIN"/>
    <property type="match status" value="1"/>
</dbReference>
<accession>A0ABW2QPY9</accession>
<evidence type="ECO:0000313" key="1">
    <source>
        <dbReference type="EMBL" id="MFC7411166.1"/>
    </source>
</evidence>
<proteinExistence type="predicted"/>
<comment type="caution">
    <text evidence="1">The sequence shown here is derived from an EMBL/GenBank/DDBJ whole genome shotgun (WGS) entry which is preliminary data.</text>
</comment>
<gene>
    <name evidence="1" type="ORF">ACFQPB_20070</name>
</gene>
<sequence>MKILVIFLGFLLVGCAAPKRYVYDHPDAATILLSQTSDISMSRFVLWGLQMAPVDPVGNNKMGQFAFAVPTRIYRNRDVSLQFSIYGSEEYGRSFLSVKMPPGKYKISSINVQQRDGTGIDALATPAMVDVGREKDFFVSKKTLTFPTTVVDLRPGSVNYLGSFRAYFDSCEVLALVCNGYRIEIRDKLLRDAILVNIDLPDIGKIVNQSIKLDRRKSPHFYSVD</sequence>